<evidence type="ECO:0000256" key="5">
    <source>
        <dbReference type="ARBA" id="ARBA00047317"/>
    </source>
</evidence>
<dbReference type="SUPFAM" id="SSF63867">
    <property type="entry name" value="MoeA C-terminal domain-like"/>
    <property type="match status" value="1"/>
</dbReference>
<evidence type="ECO:0000256" key="4">
    <source>
        <dbReference type="ARBA" id="ARBA00023150"/>
    </source>
</evidence>
<keyword evidence="9" id="KW-1185">Reference proteome</keyword>
<feature type="domain" description="MoaB/Mog" evidence="7">
    <location>
        <begin position="189"/>
        <end position="331"/>
    </location>
</feature>
<evidence type="ECO:0000256" key="6">
    <source>
        <dbReference type="RuleBase" id="RU365090"/>
    </source>
</evidence>
<dbReference type="InterPro" id="IPR001453">
    <property type="entry name" value="MoaB/Mog_dom"/>
</dbReference>
<comment type="similarity">
    <text evidence="3 6">Belongs to the MoeA family.</text>
</comment>
<dbReference type="Pfam" id="PF00994">
    <property type="entry name" value="MoCF_biosynth"/>
    <property type="match status" value="1"/>
</dbReference>
<dbReference type="SMART" id="SM00852">
    <property type="entry name" value="MoCF_biosynth"/>
    <property type="match status" value="1"/>
</dbReference>
<dbReference type="InterPro" id="IPR005111">
    <property type="entry name" value="MoeA_C_domain_IV"/>
</dbReference>
<organism evidence="8 9">
    <name type="scientific">Acinetobacter radioresistens SK82</name>
    <dbReference type="NCBI Taxonomy" id="596318"/>
    <lineage>
        <taxon>Bacteria</taxon>
        <taxon>Pseudomonadati</taxon>
        <taxon>Pseudomonadota</taxon>
        <taxon>Gammaproteobacteria</taxon>
        <taxon>Moraxellales</taxon>
        <taxon>Moraxellaceae</taxon>
        <taxon>Acinetobacter</taxon>
    </lineage>
</organism>
<dbReference type="SUPFAM" id="SSF63882">
    <property type="entry name" value="MoeA N-terminal region -like"/>
    <property type="match status" value="1"/>
</dbReference>
<keyword evidence="6" id="KW-0460">Magnesium</keyword>
<dbReference type="Proteomes" id="UP000018419">
    <property type="component" value="Unassembled WGS sequence"/>
</dbReference>
<reference evidence="8 9" key="1">
    <citation type="submission" date="2009-07" db="EMBL/GenBank/DDBJ databases">
        <authorList>
            <person name="Madupu R."/>
            <person name="Durkin A.S."/>
            <person name="Torralba M."/>
            <person name="Methe B."/>
            <person name="Sutton G.G."/>
            <person name="Strausberg R.L."/>
            <person name="Nelson K.E."/>
        </authorList>
    </citation>
    <scope>NUCLEOTIDE SEQUENCE [LARGE SCALE GENOMIC DNA]</scope>
    <source>
        <strain evidence="8 9">SK82</strain>
    </source>
</reference>
<evidence type="ECO:0000256" key="2">
    <source>
        <dbReference type="ARBA" id="ARBA00005046"/>
    </source>
</evidence>
<dbReference type="PANTHER" id="PTHR10192">
    <property type="entry name" value="MOLYBDOPTERIN BIOSYNTHESIS PROTEIN"/>
    <property type="match status" value="1"/>
</dbReference>
<dbReference type="Gene3D" id="2.40.340.10">
    <property type="entry name" value="MoeA, C-terminal, domain IV"/>
    <property type="match status" value="1"/>
</dbReference>
<evidence type="ECO:0000313" key="9">
    <source>
        <dbReference type="Proteomes" id="UP000018419"/>
    </source>
</evidence>
<dbReference type="Gene3D" id="2.170.190.11">
    <property type="entry name" value="Molybdopterin biosynthesis moea protein, domain 3"/>
    <property type="match status" value="1"/>
</dbReference>
<dbReference type="InterPro" id="IPR036135">
    <property type="entry name" value="MoeA_linker/N_sf"/>
</dbReference>
<dbReference type="InterPro" id="IPR036688">
    <property type="entry name" value="MoeA_C_domain_IV_sf"/>
</dbReference>
<comment type="pathway">
    <text evidence="2 6">Cofactor biosynthesis; molybdopterin biosynthesis.</text>
</comment>
<dbReference type="EC" id="2.10.1.1" evidence="6"/>
<dbReference type="Gene3D" id="3.90.105.10">
    <property type="entry name" value="Molybdopterin biosynthesis moea protein, domain 2"/>
    <property type="match status" value="1"/>
</dbReference>
<keyword evidence="4 6" id="KW-0501">Molybdenum cofactor biosynthesis</keyword>
<sequence>MNTISSRCGAEHGLISVDQALDRILQHVQPLDTEKLELQNALNRYLAENIYSSINLPLFSQSAVDGYAICAKKAIEPESEFQLIGEIRAGQQVEVQLQAEQAVRIFTGAKIPSGTTTVARQEIVELINSSRIKIIENLKANIDIRDVGEEIVAGQLLANEGQQLSVGVIASLSMAGINTVEVFQYPKVAIVISGDEVAESVEDFAAGKIFDANGPLIKAWFQQAGQQVEIFHIADTKEAVQALIQKLLSSYDLILTTGGVSVGDYDFIRPVALESGFEQIFWKVKQKPGKPIFFAYLQRNDKSACYLLGLPGNPAAVYVGMQVYTSTLLNVLQGQKNQPSWFNAVLSHDLKMDARERFLRMYASFDDSVLTVKSLSRQQSHMLSNLMQANCLVRVPAERNLSQGDMVQGLFIQ</sequence>
<comment type="caution">
    <text evidence="8">The sequence shown here is derived from an EMBL/GenBank/DDBJ whole genome shotgun (WGS) entry which is preliminary data.</text>
</comment>
<gene>
    <name evidence="8" type="ORF">ACIRA0001_0202</name>
</gene>
<dbReference type="InterPro" id="IPR005110">
    <property type="entry name" value="MoeA_linker/N"/>
</dbReference>
<keyword evidence="6" id="KW-0479">Metal-binding</keyword>
<dbReference type="InterPro" id="IPR036425">
    <property type="entry name" value="MoaB/Mog-like_dom_sf"/>
</dbReference>
<evidence type="ECO:0000259" key="7">
    <source>
        <dbReference type="SMART" id="SM00852"/>
    </source>
</evidence>
<keyword evidence="6" id="KW-0500">Molybdenum</keyword>
<comment type="cofactor">
    <cofactor evidence="6">
        <name>Mg(2+)</name>
        <dbReference type="ChEBI" id="CHEBI:18420"/>
    </cofactor>
</comment>
<dbReference type="Gene3D" id="3.40.980.10">
    <property type="entry name" value="MoaB/Mog-like domain"/>
    <property type="match status" value="1"/>
</dbReference>
<name>A0ABP2GR62_ACIRA</name>
<accession>A0ABP2GR62</accession>
<comment type="catalytic activity">
    <reaction evidence="5">
        <text>adenylyl-molybdopterin + molybdate = Mo-molybdopterin + AMP + H(+)</text>
        <dbReference type="Rhea" id="RHEA:35047"/>
        <dbReference type="ChEBI" id="CHEBI:15378"/>
        <dbReference type="ChEBI" id="CHEBI:36264"/>
        <dbReference type="ChEBI" id="CHEBI:62727"/>
        <dbReference type="ChEBI" id="CHEBI:71302"/>
        <dbReference type="ChEBI" id="CHEBI:456215"/>
        <dbReference type="EC" id="2.10.1.1"/>
    </reaction>
</comment>
<protein>
    <recommendedName>
        <fullName evidence="6">Molybdopterin molybdenumtransferase</fullName>
        <ecNumber evidence="6">2.10.1.1</ecNumber>
    </recommendedName>
</protein>
<keyword evidence="6" id="KW-0808">Transferase</keyword>
<dbReference type="Pfam" id="PF03453">
    <property type="entry name" value="MoeA_N"/>
    <property type="match status" value="1"/>
</dbReference>
<proteinExistence type="inferred from homology"/>
<dbReference type="RefSeq" id="WP_005014225.1">
    <property type="nucleotide sequence ID" value="NZ_ACVR01000019.1"/>
</dbReference>
<dbReference type="NCBIfam" id="TIGR00177">
    <property type="entry name" value="molyb_syn"/>
    <property type="match status" value="1"/>
</dbReference>
<evidence type="ECO:0000313" key="8">
    <source>
        <dbReference type="EMBL" id="EET83401.1"/>
    </source>
</evidence>
<dbReference type="Pfam" id="PF03454">
    <property type="entry name" value="MoeA_C"/>
    <property type="match status" value="1"/>
</dbReference>
<evidence type="ECO:0000256" key="1">
    <source>
        <dbReference type="ARBA" id="ARBA00002901"/>
    </source>
</evidence>
<comment type="function">
    <text evidence="1 6">Catalyzes the insertion of molybdate into adenylated molybdopterin with the concomitant release of AMP.</text>
</comment>
<dbReference type="PANTHER" id="PTHR10192:SF5">
    <property type="entry name" value="GEPHYRIN"/>
    <property type="match status" value="1"/>
</dbReference>
<dbReference type="CDD" id="cd00887">
    <property type="entry name" value="MoeA"/>
    <property type="match status" value="1"/>
</dbReference>
<dbReference type="EMBL" id="ACVR01000019">
    <property type="protein sequence ID" value="EET83401.1"/>
    <property type="molecule type" value="Genomic_DNA"/>
</dbReference>
<evidence type="ECO:0000256" key="3">
    <source>
        <dbReference type="ARBA" id="ARBA00010763"/>
    </source>
</evidence>
<dbReference type="SUPFAM" id="SSF53218">
    <property type="entry name" value="Molybdenum cofactor biosynthesis proteins"/>
    <property type="match status" value="1"/>
</dbReference>
<dbReference type="InterPro" id="IPR038987">
    <property type="entry name" value="MoeA-like"/>
</dbReference>